<reference evidence="2" key="1">
    <citation type="submission" date="2016-01" db="EMBL/GenBank/DDBJ databases">
        <authorList>
            <person name="Peeters C."/>
        </authorList>
    </citation>
    <scope>NUCLEOTIDE SEQUENCE [LARGE SCALE GENOMIC DNA]</scope>
    <source>
        <strain evidence="2">LMG 29318</strain>
    </source>
</reference>
<dbReference type="FunFam" id="3.40.50.720:FF:000084">
    <property type="entry name" value="Short-chain dehydrogenase reductase"/>
    <property type="match status" value="1"/>
</dbReference>
<proteinExistence type="inferred from homology"/>
<comment type="similarity">
    <text evidence="1">Belongs to the short-chain dehydrogenases/reductases (SDR) family.</text>
</comment>
<evidence type="ECO:0000256" key="1">
    <source>
        <dbReference type="ARBA" id="ARBA00006484"/>
    </source>
</evidence>
<dbReference type="RefSeq" id="WP_061127966.1">
    <property type="nucleotide sequence ID" value="NZ_FCOF02000053.1"/>
</dbReference>
<dbReference type="InterPro" id="IPR036291">
    <property type="entry name" value="NAD(P)-bd_dom_sf"/>
</dbReference>
<dbReference type="PRINTS" id="PR00081">
    <property type="entry name" value="GDHRDH"/>
</dbReference>
<keyword evidence="3" id="KW-1185">Reference proteome</keyword>
<sequence length="258" mass="27357">MDLGIRGKTALVTASSGGMGRNIAHALAAEGVNLALFARSADKLEAIAQEIEAEHGVRALAVPGSMLSRSDVDNLVHALQTEFSGVDIAVLNTGRPPNPIRATVEEIEEERWTEAYHSQLWGTIQVVSQLTPQMMTRGWGRIIAVTSASVKAPMPHHSLSTVFRAGVTAYMKHLANEVGTKGITVNCVAPALIETPHRSGSAAYTQEQAEARKKLTPLGRMGTQQELTGVVTFLASMQAGFITGSTVPVDGGMVSSLF</sequence>
<dbReference type="EMBL" id="FCOF02000053">
    <property type="protein sequence ID" value="SAK90491.1"/>
    <property type="molecule type" value="Genomic_DNA"/>
</dbReference>
<dbReference type="Pfam" id="PF13561">
    <property type="entry name" value="adh_short_C2"/>
    <property type="match status" value="1"/>
</dbReference>
<dbReference type="AlphaFoldDB" id="A0A158D7P2"/>
<dbReference type="OrthoDB" id="9793325at2"/>
<accession>A0A158D7P2</accession>
<organism evidence="2 3">
    <name type="scientific">Caballeronia catudaia</name>
    <dbReference type="NCBI Taxonomy" id="1777136"/>
    <lineage>
        <taxon>Bacteria</taxon>
        <taxon>Pseudomonadati</taxon>
        <taxon>Pseudomonadota</taxon>
        <taxon>Betaproteobacteria</taxon>
        <taxon>Burkholderiales</taxon>
        <taxon>Burkholderiaceae</taxon>
        <taxon>Caballeronia</taxon>
    </lineage>
</organism>
<protein>
    <submittedName>
        <fullName evidence="2">Short-chain dehydrogenase/reductase SDR</fullName>
    </submittedName>
</protein>
<dbReference type="Proteomes" id="UP000054870">
    <property type="component" value="Unassembled WGS sequence"/>
</dbReference>
<dbReference type="InterPro" id="IPR002347">
    <property type="entry name" value="SDR_fam"/>
</dbReference>
<dbReference type="PANTHER" id="PTHR42879:SF6">
    <property type="entry name" value="NADPH-DEPENDENT REDUCTASE BACG"/>
    <property type="match status" value="1"/>
</dbReference>
<evidence type="ECO:0000313" key="2">
    <source>
        <dbReference type="EMBL" id="SAK90491.1"/>
    </source>
</evidence>
<evidence type="ECO:0000313" key="3">
    <source>
        <dbReference type="Proteomes" id="UP000054870"/>
    </source>
</evidence>
<dbReference type="InterPro" id="IPR050259">
    <property type="entry name" value="SDR"/>
</dbReference>
<name>A0A158D7P2_9BURK</name>
<comment type="caution">
    <text evidence="2">The sequence shown here is derived from an EMBL/GenBank/DDBJ whole genome shotgun (WGS) entry which is preliminary data.</text>
</comment>
<dbReference type="PANTHER" id="PTHR42879">
    <property type="entry name" value="3-OXOACYL-(ACYL-CARRIER-PROTEIN) REDUCTASE"/>
    <property type="match status" value="1"/>
</dbReference>
<dbReference type="Gene3D" id="3.40.50.720">
    <property type="entry name" value="NAD(P)-binding Rossmann-like Domain"/>
    <property type="match status" value="1"/>
</dbReference>
<gene>
    <name evidence="2" type="ORF">AWB75_06321</name>
</gene>
<dbReference type="SUPFAM" id="SSF51735">
    <property type="entry name" value="NAD(P)-binding Rossmann-fold domains"/>
    <property type="match status" value="1"/>
</dbReference>